<organism evidence="2 3">
    <name type="scientific">Mycoplana azooxidifex</name>
    <dbReference type="NCBI Taxonomy" id="1636188"/>
    <lineage>
        <taxon>Bacteria</taxon>
        <taxon>Pseudomonadati</taxon>
        <taxon>Pseudomonadota</taxon>
        <taxon>Alphaproteobacteria</taxon>
        <taxon>Hyphomicrobiales</taxon>
        <taxon>Rhizobiaceae</taxon>
        <taxon>Mycoplana</taxon>
    </lineage>
</organism>
<dbReference type="EMBL" id="JACIEE010000007">
    <property type="protein sequence ID" value="MBB3978431.1"/>
    <property type="molecule type" value="Genomic_DNA"/>
</dbReference>
<dbReference type="Proteomes" id="UP000574761">
    <property type="component" value="Unassembled WGS sequence"/>
</dbReference>
<comment type="caution">
    <text evidence="2">The sequence shown here is derived from an EMBL/GenBank/DDBJ whole genome shotgun (WGS) entry which is preliminary data.</text>
</comment>
<name>A0A7W6DBY7_9HYPH</name>
<evidence type="ECO:0000256" key="1">
    <source>
        <dbReference type="SAM" id="SignalP"/>
    </source>
</evidence>
<gene>
    <name evidence="2" type="ORF">GGQ64_003665</name>
</gene>
<evidence type="ECO:0000313" key="3">
    <source>
        <dbReference type="Proteomes" id="UP000574761"/>
    </source>
</evidence>
<dbReference type="AlphaFoldDB" id="A0A7W6DBY7"/>
<dbReference type="RefSeq" id="WP_281380557.1">
    <property type="nucleotide sequence ID" value="NZ_JACIEE010000007.1"/>
</dbReference>
<keyword evidence="1" id="KW-0732">Signal</keyword>
<evidence type="ECO:0000313" key="2">
    <source>
        <dbReference type="EMBL" id="MBB3978431.1"/>
    </source>
</evidence>
<sequence length="44" mass="4344">MKRILVCLLAAGVFAAPCAYDVFSPEPSPLAGLLAAATAAGPQA</sequence>
<protein>
    <submittedName>
        <fullName evidence="2">Uncharacterized protein</fullName>
    </submittedName>
</protein>
<feature type="chain" id="PRO_5041345007" evidence="1">
    <location>
        <begin position="20"/>
        <end position="44"/>
    </location>
</feature>
<accession>A0A7W6DBY7</accession>
<keyword evidence="3" id="KW-1185">Reference proteome</keyword>
<reference evidence="2 3" key="1">
    <citation type="submission" date="2020-08" db="EMBL/GenBank/DDBJ databases">
        <title>Genomic Encyclopedia of Type Strains, Phase IV (KMG-IV): sequencing the most valuable type-strain genomes for metagenomic binning, comparative biology and taxonomic classification.</title>
        <authorList>
            <person name="Goeker M."/>
        </authorList>
    </citation>
    <scope>NUCLEOTIDE SEQUENCE [LARGE SCALE GENOMIC DNA]</scope>
    <source>
        <strain evidence="2 3">DSM 100211</strain>
    </source>
</reference>
<proteinExistence type="predicted"/>
<feature type="signal peptide" evidence="1">
    <location>
        <begin position="1"/>
        <end position="19"/>
    </location>
</feature>